<evidence type="ECO:0000256" key="1">
    <source>
        <dbReference type="ARBA" id="ARBA00023015"/>
    </source>
</evidence>
<organism evidence="5 6">
    <name type="scientific">Alsobacter soli</name>
    <dbReference type="NCBI Taxonomy" id="2109933"/>
    <lineage>
        <taxon>Bacteria</taxon>
        <taxon>Pseudomonadati</taxon>
        <taxon>Pseudomonadota</taxon>
        <taxon>Alphaproteobacteria</taxon>
        <taxon>Hyphomicrobiales</taxon>
        <taxon>Alsobacteraceae</taxon>
        <taxon>Alsobacter</taxon>
    </lineage>
</organism>
<dbReference type="InterPro" id="IPR036388">
    <property type="entry name" value="WH-like_DNA-bd_sf"/>
</dbReference>
<name>A0A2T1HSU9_9HYPH</name>
<dbReference type="Pfam" id="PF00392">
    <property type="entry name" value="GntR"/>
    <property type="match status" value="1"/>
</dbReference>
<reference evidence="6" key="1">
    <citation type="submission" date="2018-03" db="EMBL/GenBank/DDBJ databases">
        <authorList>
            <person name="Sun L."/>
            <person name="Liu H."/>
            <person name="Chen W."/>
            <person name="Huang K."/>
            <person name="Liu W."/>
            <person name="Gao X."/>
        </authorList>
    </citation>
    <scope>NUCLEOTIDE SEQUENCE [LARGE SCALE GENOMIC DNA]</scope>
    <source>
        <strain evidence="6">SH9</strain>
    </source>
</reference>
<dbReference type="GO" id="GO:0003700">
    <property type="term" value="F:DNA-binding transcription factor activity"/>
    <property type="evidence" value="ECO:0007669"/>
    <property type="project" value="InterPro"/>
</dbReference>
<dbReference type="PRINTS" id="PR00035">
    <property type="entry name" value="HTHGNTR"/>
</dbReference>
<dbReference type="Pfam" id="PF07729">
    <property type="entry name" value="FCD"/>
    <property type="match status" value="1"/>
</dbReference>
<gene>
    <name evidence="5" type="ORF">SLNSH_13095</name>
</gene>
<dbReference type="InterPro" id="IPR011711">
    <property type="entry name" value="GntR_C"/>
</dbReference>
<dbReference type="SUPFAM" id="SSF48008">
    <property type="entry name" value="GntR ligand-binding domain-like"/>
    <property type="match status" value="1"/>
</dbReference>
<dbReference type="RefSeq" id="WP_106337460.1">
    <property type="nucleotide sequence ID" value="NZ_PVZS01000012.1"/>
</dbReference>
<keyword evidence="1" id="KW-0805">Transcription regulation</keyword>
<dbReference type="InterPro" id="IPR000524">
    <property type="entry name" value="Tscrpt_reg_HTH_GntR"/>
</dbReference>
<dbReference type="Gene3D" id="1.10.10.10">
    <property type="entry name" value="Winged helix-like DNA-binding domain superfamily/Winged helix DNA-binding domain"/>
    <property type="match status" value="1"/>
</dbReference>
<dbReference type="EMBL" id="PVZS01000012">
    <property type="protein sequence ID" value="PSC04717.1"/>
    <property type="molecule type" value="Genomic_DNA"/>
</dbReference>
<dbReference type="AlphaFoldDB" id="A0A2T1HSU9"/>
<dbReference type="Proteomes" id="UP000239772">
    <property type="component" value="Unassembled WGS sequence"/>
</dbReference>
<keyword evidence="3" id="KW-0804">Transcription</keyword>
<evidence type="ECO:0000313" key="6">
    <source>
        <dbReference type="Proteomes" id="UP000239772"/>
    </source>
</evidence>
<keyword evidence="2" id="KW-0238">DNA-binding</keyword>
<dbReference type="Gene3D" id="1.20.120.530">
    <property type="entry name" value="GntR ligand-binding domain-like"/>
    <property type="match status" value="1"/>
</dbReference>
<dbReference type="SMART" id="SM00345">
    <property type="entry name" value="HTH_GNTR"/>
    <property type="match status" value="1"/>
</dbReference>
<comment type="caution">
    <text evidence="5">The sequence shown here is derived from an EMBL/GenBank/DDBJ whole genome shotgun (WGS) entry which is preliminary data.</text>
</comment>
<evidence type="ECO:0000256" key="3">
    <source>
        <dbReference type="ARBA" id="ARBA00023163"/>
    </source>
</evidence>
<dbReference type="InterPro" id="IPR008920">
    <property type="entry name" value="TF_FadR/GntR_C"/>
</dbReference>
<dbReference type="InterPro" id="IPR036390">
    <property type="entry name" value="WH_DNA-bd_sf"/>
</dbReference>
<dbReference type="OrthoDB" id="9810548at2"/>
<dbReference type="PROSITE" id="PS50949">
    <property type="entry name" value="HTH_GNTR"/>
    <property type="match status" value="1"/>
</dbReference>
<dbReference type="CDD" id="cd07377">
    <property type="entry name" value="WHTH_GntR"/>
    <property type="match status" value="1"/>
</dbReference>
<keyword evidence="6" id="KW-1185">Reference proteome</keyword>
<dbReference type="GO" id="GO:0003677">
    <property type="term" value="F:DNA binding"/>
    <property type="evidence" value="ECO:0007669"/>
    <property type="project" value="UniProtKB-KW"/>
</dbReference>
<evidence type="ECO:0000259" key="4">
    <source>
        <dbReference type="PROSITE" id="PS50949"/>
    </source>
</evidence>
<dbReference type="PANTHER" id="PTHR43537">
    <property type="entry name" value="TRANSCRIPTIONAL REGULATOR, GNTR FAMILY"/>
    <property type="match status" value="1"/>
</dbReference>
<dbReference type="SUPFAM" id="SSF46785">
    <property type="entry name" value="Winged helix' DNA-binding domain"/>
    <property type="match status" value="1"/>
</dbReference>
<accession>A0A2T1HSU9</accession>
<sequence>MLDIEPMKPELTFKKRAYTALKKAITAMDPYGTPEPVWLDERQLSEQLGVSRTPVREAIAMLEHEGFVRSVPRRGIVVVRKSLREIVEAIEAWAALESMAARLAAHHASMADIKGLRTLFESFGDQHPPSSFVSEYSAANIAFHQRLIELGGSELLVDLTANLLLHVRGIRQLSIGKTERIARSFDEHLGIIDALERRDADLAERLSKEHTLGLAAYVEKHGKELLGGGPVRPGRN</sequence>
<protein>
    <submittedName>
        <fullName evidence="5">GntR family transcriptional regulator</fullName>
    </submittedName>
</protein>
<evidence type="ECO:0000256" key="2">
    <source>
        <dbReference type="ARBA" id="ARBA00023125"/>
    </source>
</evidence>
<feature type="domain" description="HTH gntR-type" evidence="4">
    <location>
        <begin position="11"/>
        <end position="81"/>
    </location>
</feature>
<dbReference type="PANTHER" id="PTHR43537:SF49">
    <property type="entry name" value="TRANSCRIPTIONAL REGULATORY PROTEIN"/>
    <property type="match status" value="1"/>
</dbReference>
<proteinExistence type="predicted"/>
<evidence type="ECO:0000313" key="5">
    <source>
        <dbReference type="EMBL" id="PSC04717.1"/>
    </source>
</evidence>
<dbReference type="SMART" id="SM00895">
    <property type="entry name" value="FCD"/>
    <property type="match status" value="1"/>
</dbReference>